<protein>
    <submittedName>
        <fullName evidence="1">Uncharacterized protein</fullName>
    </submittedName>
</protein>
<reference evidence="1" key="1">
    <citation type="journal article" date="2020" name="Nature">
        <title>Giant virus diversity and host interactions through global metagenomics.</title>
        <authorList>
            <person name="Schulz F."/>
            <person name="Roux S."/>
            <person name="Paez-Espino D."/>
            <person name="Jungbluth S."/>
            <person name="Walsh D.A."/>
            <person name="Denef V.J."/>
            <person name="McMahon K.D."/>
            <person name="Konstantinidis K.T."/>
            <person name="Eloe-Fadrosh E.A."/>
            <person name="Kyrpides N.C."/>
            <person name="Woyke T."/>
        </authorList>
    </citation>
    <scope>NUCLEOTIDE SEQUENCE</scope>
    <source>
        <strain evidence="1">GVMAG-M-3300020166-18</strain>
    </source>
</reference>
<sequence length="113" mass="12968">MSAGKSANKHHALEEWKAKIVVATENIDIMAGVHIRRFNVMNEFNGHFRYMAPPPITVRLIVGCHSGVTNTYVYNPEIRAWRVPPDTSCGEEAKNFIRKYYTDDEDRDIGQMK</sequence>
<accession>A0A6C0BV15</accession>
<evidence type="ECO:0000313" key="1">
    <source>
        <dbReference type="EMBL" id="QHS96295.1"/>
    </source>
</evidence>
<name>A0A6C0BV15_9ZZZZ</name>
<proteinExistence type="predicted"/>
<dbReference type="AlphaFoldDB" id="A0A6C0BV15"/>
<dbReference type="EMBL" id="MN739271">
    <property type="protein sequence ID" value="QHS96295.1"/>
    <property type="molecule type" value="Genomic_DNA"/>
</dbReference>
<organism evidence="1">
    <name type="scientific">viral metagenome</name>
    <dbReference type="NCBI Taxonomy" id="1070528"/>
    <lineage>
        <taxon>unclassified sequences</taxon>
        <taxon>metagenomes</taxon>
        <taxon>organismal metagenomes</taxon>
    </lineage>
</organism>